<dbReference type="CDD" id="cd05380">
    <property type="entry name" value="CAP_euk"/>
    <property type="match status" value="1"/>
</dbReference>
<dbReference type="PRINTS" id="PR00838">
    <property type="entry name" value="V5ALLERGEN"/>
</dbReference>
<feature type="chain" id="PRO_5040428780" description="SCP domain-containing protein" evidence="3">
    <location>
        <begin position="21"/>
        <end position="200"/>
    </location>
</feature>
<dbReference type="PANTHER" id="PTHR10334">
    <property type="entry name" value="CYSTEINE-RICH SECRETORY PROTEIN-RELATED"/>
    <property type="match status" value="1"/>
</dbReference>
<keyword evidence="2" id="KW-0964">Secreted</keyword>
<feature type="signal peptide" evidence="3">
    <location>
        <begin position="1"/>
        <end position="20"/>
    </location>
</feature>
<dbReference type="GO" id="GO:0005576">
    <property type="term" value="C:extracellular region"/>
    <property type="evidence" value="ECO:0007669"/>
    <property type="project" value="UniProtKB-SubCell"/>
</dbReference>
<dbReference type="InterPro" id="IPR001283">
    <property type="entry name" value="CRISP-related"/>
</dbReference>
<dbReference type="AlphaFoldDB" id="A0A9N9MYE2"/>
<sequence>MQLFIISFLAFCGLIVLCNGECTEGVYEYGVSEEEKNYILETHNSLREDLANDRVPGQPRAINLKRFEWDDYLAGQAQDIANTCEYGHRPVQDSRDSVGQNIARSQTTNYIPGANWTETLISQWWDEYKKYVYQDGVQDDTLHYTQMAWDDTHLVGCGYTYYDVGGEFPFFKFYVCNYSPAGNSDRYPYQTGESGCENLC</sequence>
<organism evidence="5 6">
    <name type="scientific">Ceutorhynchus assimilis</name>
    <name type="common">cabbage seed weevil</name>
    <dbReference type="NCBI Taxonomy" id="467358"/>
    <lineage>
        <taxon>Eukaryota</taxon>
        <taxon>Metazoa</taxon>
        <taxon>Ecdysozoa</taxon>
        <taxon>Arthropoda</taxon>
        <taxon>Hexapoda</taxon>
        <taxon>Insecta</taxon>
        <taxon>Pterygota</taxon>
        <taxon>Neoptera</taxon>
        <taxon>Endopterygota</taxon>
        <taxon>Coleoptera</taxon>
        <taxon>Polyphaga</taxon>
        <taxon>Cucujiformia</taxon>
        <taxon>Curculionidae</taxon>
        <taxon>Ceutorhynchinae</taxon>
        <taxon>Ceutorhynchus</taxon>
    </lineage>
</organism>
<evidence type="ECO:0000256" key="3">
    <source>
        <dbReference type="SAM" id="SignalP"/>
    </source>
</evidence>
<dbReference type="InterPro" id="IPR014044">
    <property type="entry name" value="CAP_dom"/>
</dbReference>
<name>A0A9N9MYE2_9CUCU</name>
<dbReference type="InterPro" id="IPR035940">
    <property type="entry name" value="CAP_sf"/>
</dbReference>
<dbReference type="EMBL" id="OU892284">
    <property type="protein sequence ID" value="CAG9772486.1"/>
    <property type="molecule type" value="Genomic_DNA"/>
</dbReference>
<dbReference type="OrthoDB" id="414826at2759"/>
<evidence type="ECO:0000256" key="1">
    <source>
        <dbReference type="ARBA" id="ARBA00004613"/>
    </source>
</evidence>
<keyword evidence="3" id="KW-0732">Signal</keyword>
<comment type="subcellular location">
    <subcellularLocation>
        <location evidence="1">Secreted</location>
    </subcellularLocation>
</comment>
<keyword evidence="6" id="KW-1185">Reference proteome</keyword>
<dbReference type="Pfam" id="PF00188">
    <property type="entry name" value="CAP"/>
    <property type="match status" value="1"/>
</dbReference>
<gene>
    <name evidence="5" type="ORF">CEUTPL_LOCUS12897</name>
</gene>
<dbReference type="InterPro" id="IPR002413">
    <property type="entry name" value="V5_allergen-like"/>
</dbReference>
<accession>A0A9N9MYE2</accession>
<proteinExistence type="predicted"/>
<dbReference type="Gene3D" id="3.40.33.10">
    <property type="entry name" value="CAP"/>
    <property type="match status" value="1"/>
</dbReference>
<dbReference type="SMART" id="SM00198">
    <property type="entry name" value="SCP"/>
    <property type="match status" value="1"/>
</dbReference>
<protein>
    <recommendedName>
        <fullName evidence="4">SCP domain-containing protein</fullName>
    </recommendedName>
</protein>
<reference evidence="5" key="1">
    <citation type="submission" date="2022-01" db="EMBL/GenBank/DDBJ databases">
        <authorList>
            <person name="King R."/>
        </authorList>
    </citation>
    <scope>NUCLEOTIDE SEQUENCE</scope>
</reference>
<evidence type="ECO:0000313" key="6">
    <source>
        <dbReference type="Proteomes" id="UP001152799"/>
    </source>
</evidence>
<dbReference type="PRINTS" id="PR00837">
    <property type="entry name" value="V5TPXLIKE"/>
</dbReference>
<feature type="domain" description="SCP" evidence="4">
    <location>
        <begin position="34"/>
        <end position="186"/>
    </location>
</feature>
<dbReference type="SUPFAM" id="SSF55797">
    <property type="entry name" value="PR-1-like"/>
    <property type="match status" value="1"/>
</dbReference>
<evidence type="ECO:0000259" key="4">
    <source>
        <dbReference type="SMART" id="SM00198"/>
    </source>
</evidence>
<evidence type="ECO:0000313" key="5">
    <source>
        <dbReference type="EMBL" id="CAG9772486.1"/>
    </source>
</evidence>
<dbReference type="Proteomes" id="UP001152799">
    <property type="component" value="Chromosome 8"/>
</dbReference>
<evidence type="ECO:0000256" key="2">
    <source>
        <dbReference type="ARBA" id="ARBA00022525"/>
    </source>
</evidence>